<protein>
    <recommendedName>
        <fullName evidence="4">Phage tail protein</fullName>
    </recommendedName>
</protein>
<organism evidence="2 3">
    <name type="scientific">Psychrobacter glaciei</name>
    <dbReference type="NCBI Taxonomy" id="619771"/>
    <lineage>
        <taxon>Bacteria</taxon>
        <taxon>Pseudomonadati</taxon>
        <taxon>Pseudomonadota</taxon>
        <taxon>Gammaproteobacteria</taxon>
        <taxon>Moraxellales</taxon>
        <taxon>Moraxellaceae</taxon>
        <taxon>Psychrobacter</taxon>
    </lineage>
</organism>
<proteinExistence type="predicted"/>
<feature type="region of interest" description="Disordered" evidence="1">
    <location>
        <begin position="179"/>
        <end position="198"/>
    </location>
</feature>
<evidence type="ECO:0000313" key="2">
    <source>
        <dbReference type="EMBL" id="GHD26029.1"/>
    </source>
</evidence>
<dbReference type="Proteomes" id="UP000610203">
    <property type="component" value="Unassembled WGS sequence"/>
</dbReference>
<evidence type="ECO:0000313" key="3">
    <source>
        <dbReference type="Proteomes" id="UP000610203"/>
    </source>
</evidence>
<evidence type="ECO:0000256" key="1">
    <source>
        <dbReference type="SAM" id="MobiDB-lite"/>
    </source>
</evidence>
<comment type="caution">
    <text evidence="2">The sequence shown here is derived from an EMBL/GenBank/DDBJ whole genome shotgun (WGS) entry which is preliminary data.</text>
</comment>
<dbReference type="RefSeq" id="WP_189580549.1">
    <property type="nucleotide sequence ID" value="NZ_BMZR01000001.1"/>
</dbReference>
<reference evidence="3" key="1">
    <citation type="journal article" date="2019" name="Int. J. Syst. Evol. Microbiol.">
        <title>The Global Catalogue of Microorganisms (GCM) 10K type strain sequencing project: providing services to taxonomists for standard genome sequencing and annotation.</title>
        <authorList>
            <consortium name="The Broad Institute Genomics Platform"/>
            <consortium name="The Broad Institute Genome Sequencing Center for Infectious Disease"/>
            <person name="Wu L."/>
            <person name="Ma J."/>
        </authorList>
    </citation>
    <scope>NUCLEOTIDE SEQUENCE [LARGE SCALE GENOMIC DNA]</scope>
    <source>
        <strain evidence="3">KCTC 42280</strain>
    </source>
</reference>
<keyword evidence="3" id="KW-1185">Reference proteome</keyword>
<evidence type="ECO:0008006" key="4">
    <source>
        <dbReference type="Google" id="ProtNLM"/>
    </source>
</evidence>
<accession>A0ABQ3GNS5</accession>
<sequence>MALTTYHHGITATETSNITPIIKSVSMSTIALVSVSDDADDTAYPLDTPVLLTGITTTDVEKSGSDDQLLHQCLRTIKAIQNTNVVVLRLSEPVDVDTVDLLLSCQTSLGVTPKILIAPEIDTPAMTRKLVEIAKRRRAFVYASPRAEDGTLITVKEDIVAYRDTFAARELMLIEGGFGAPGNSNPSDGSGSGDGDGPPLFFCTPTNADINLYGSEPSPNIANGAHARYRINGGVWQVVEYYPIDLEAITANPEYKDYVKKLLVEPKLPVSLEVEPGESVTLNLPIIRYVGGEDLLLYSDVYDQIDATTPITSEKQILNAEINSRAYEFYCNSLNKVAGWGSNFGVEMVEGKETTLEFATSSGVGIDLVEAMFGGDVEILSCGRGRDAGGV</sequence>
<gene>
    <name evidence="2" type="ORF">GCM10016272_02480</name>
</gene>
<name>A0ABQ3GNS5_9GAMM</name>
<dbReference type="EMBL" id="BMZR01000001">
    <property type="protein sequence ID" value="GHD26029.1"/>
    <property type="molecule type" value="Genomic_DNA"/>
</dbReference>